<dbReference type="EMBL" id="AP008247">
    <property type="protein sequence ID" value="BAD89482.1"/>
    <property type="molecule type" value="Genomic_DNA"/>
</dbReference>
<reference evidence="1" key="1">
    <citation type="submission" date="2005-01" db="EMBL/GenBank/DDBJ databases">
        <title>Oryza sativa nipponbare(GA3) genomic DNA, chromosome 1, PAC clone:P0784G04.</title>
        <authorList>
            <person name="Sasaki T."/>
            <person name="Matsumoto T."/>
            <person name="Fujisawa M."/>
        </authorList>
    </citation>
    <scope>NUCLEOTIDE SEQUENCE</scope>
</reference>
<organism evidence="1">
    <name type="scientific">Oryza sativa subsp. japonica</name>
    <name type="common">Rice</name>
    <dbReference type="NCBI Taxonomy" id="39947"/>
    <lineage>
        <taxon>Eukaryota</taxon>
        <taxon>Viridiplantae</taxon>
        <taxon>Streptophyta</taxon>
        <taxon>Embryophyta</taxon>
        <taxon>Tracheophyta</taxon>
        <taxon>Spermatophyta</taxon>
        <taxon>Magnoliopsida</taxon>
        <taxon>Liliopsida</taxon>
        <taxon>Poales</taxon>
        <taxon>Poaceae</taxon>
        <taxon>BOP clade</taxon>
        <taxon>Oryzoideae</taxon>
        <taxon>Oryzeae</taxon>
        <taxon>Oryzinae</taxon>
        <taxon>Oryza</taxon>
        <taxon>Oryza sativa</taxon>
    </lineage>
</organism>
<evidence type="ECO:0000313" key="1">
    <source>
        <dbReference type="EMBL" id="BAD89482.1"/>
    </source>
</evidence>
<dbReference type="AlphaFoldDB" id="Q5F1V3"/>
<sequence length="110" mass="12100">MARWRPREGGKAKGMDVEEDVERALSSWRLHLATPESPCVEIMGTAYPHGMIWSDLAQQEAARLRDGWVWRGGGNLGRRRWGWGRADTNTLVTDALANGVQLRVATGGGG</sequence>
<name>Q5F1V3_ORYSJ</name>
<proteinExistence type="predicted"/>
<accession>Q5F1V3</accession>
<gene>
    <name evidence="1" type="primary">P0784G04.32</name>
</gene>
<protein>
    <submittedName>
        <fullName evidence="1">Uncharacterized protein P0784G04.32</fullName>
    </submittedName>
</protein>